<dbReference type="InterPro" id="IPR000164">
    <property type="entry name" value="Histone_H3/CENP-A"/>
</dbReference>
<organism evidence="4 5">
    <name type="scientific">Staurois parvus</name>
    <dbReference type="NCBI Taxonomy" id="386267"/>
    <lineage>
        <taxon>Eukaryota</taxon>
        <taxon>Metazoa</taxon>
        <taxon>Chordata</taxon>
        <taxon>Craniata</taxon>
        <taxon>Vertebrata</taxon>
        <taxon>Euteleostomi</taxon>
        <taxon>Amphibia</taxon>
        <taxon>Batrachia</taxon>
        <taxon>Anura</taxon>
        <taxon>Neobatrachia</taxon>
        <taxon>Ranoidea</taxon>
        <taxon>Ranidae</taxon>
        <taxon>Staurois</taxon>
    </lineage>
</organism>
<dbReference type="SUPFAM" id="SSF47113">
    <property type="entry name" value="Histone-fold"/>
    <property type="match status" value="1"/>
</dbReference>
<dbReference type="InterPro" id="IPR009072">
    <property type="entry name" value="Histone-fold"/>
</dbReference>
<dbReference type="Proteomes" id="UP001162483">
    <property type="component" value="Unassembled WGS sequence"/>
</dbReference>
<reference evidence="4" key="1">
    <citation type="submission" date="2023-05" db="EMBL/GenBank/DDBJ databases">
        <authorList>
            <person name="Stuckert A."/>
        </authorList>
    </citation>
    <scope>NUCLEOTIDE SEQUENCE</scope>
</reference>
<evidence type="ECO:0000313" key="5">
    <source>
        <dbReference type="Proteomes" id="UP001162483"/>
    </source>
</evidence>
<comment type="caution">
    <text evidence="4">The sequence shown here is derived from an EMBL/GenBank/DDBJ whole genome shotgun (WGS) entry which is preliminary data.</text>
</comment>
<dbReference type="InterPro" id="IPR007125">
    <property type="entry name" value="H2A/H2B/H3"/>
</dbReference>
<feature type="domain" description="Core Histone H2A/H2B/H3" evidence="3">
    <location>
        <begin position="22"/>
        <end position="68"/>
    </location>
</feature>
<dbReference type="EMBL" id="CATNWA010000023">
    <property type="protein sequence ID" value="CAI9531787.1"/>
    <property type="molecule type" value="Genomic_DNA"/>
</dbReference>
<feature type="region of interest" description="Disordered" evidence="2">
    <location>
        <begin position="1"/>
        <end position="27"/>
    </location>
</feature>
<evidence type="ECO:0000313" key="4">
    <source>
        <dbReference type="EMBL" id="CAI9531787.1"/>
    </source>
</evidence>
<evidence type="ECO:0000256" key="1">
    <source>
        <dbReference type="ARBA" id="ARBA00010343"/>
    </source>
</evidence>
<dbReference type="Pfam" id="PF00125">
    <property type="entry name" value="Histone"/>
    <property type="match status" value="1"/>
</dbReference>
<sequence>MLPLSCSYKSWLSSGSSGRSPRTSRPFRSSTIRVLQEASEAYLVGLFKDTNLCTIHAKKVIMPKGIQVVSGTSCLLPKIE</sequence>
<dbReference type="Gene3D" id="1.10.20.10">
    <property type="entry name" value="Histone, subunit A"/>
    <property type="match status" value="1"/>
</dbReference>
<accession>A0ABN9A8K2</accession>
<dbReference type="SMART" id="SM00428">
    <property type="entry name" value="H3"/>
    <property type="match status" value="1"/>
</dbReference>
<evidence type="ECO:0000259" key="3">
    <source>
        <dbReference type="Pfam" id="PF00125"/>
    </source>
</evidence>
<keyword evidence="5" id="KW-1185">Reference proteome</keyword>
<comment type="similarity">
    <text evidence="1">Belongs to the histone H3 family.</text>
</comment>
<protein>
    <recommendedName>
        <fullName evidence="3">Core Histone H2A/H2B/H3 domain-containing protein</fullName>
    </recommendedName>
</protein>
<dbReference type="PANTHER" id="PTHR11426">
    <property type="entry name" value="HISTONE H3"/>
    <property type="match status" value="1"/>
</dbReference>
<name>A0ABN9A8K2_9NEOB</name>
<evidence type="ECO:0000256" key="2">
    <source>
        <dbReference type="SAM" id="MobiDB-lite"/>
    </source>
</evidence>
<proteinExistence type="inferred from homology"/>
<gene>
    <name evidence="4" type="ORF">SPARVUS_LOCUS60522</name>
</gene>